<evidence type="ECO:0000313" key="7">
    <source>
        <dbReference type="EMBL" id="MFC4540361.1"/>
    </source>
</evidence>
<dbReference type="InterPro" id="IPR025110">
    <property type="entry name" value="AMP-bd_C"/>
</dbReference>
<sequence>MTDVPALDSYRLHEQDWESYEELQDSFEFEIPDEFNMVNYVCDRWADDDEEHIALYSETVDGEETIYTFSELRTMANQIANFLGDQEIGRDARIAVSGSQRVETIVGHLAAWKLGAVSVPLSNLIGPDGLEYRLNDCEPTAFIVDGGAVETLRSVKDDIDSLETVIVAEGEEATGDEYAFEEVVRSQPATFENATTDPEDEAMIIYTSGTTGNPKGVVHAHRGLLGLIPPQLMKHDMQIRDDEVERIVAEWSWVASINDTILPAWYFGKSMVAHNRQGFNPEKEFELIDKYDITILAAPPTGVRMMMQIEDATERYDLDSLRVFACGGEAVGETIEEWVDETFDGAHLVDGLGQTEAPALTGDCPSLGCGHKDGKMGRPGIGVEVKVVDVRGDREEVDRGGVGELAIKYDNPQCFKRYLNKPEKTAKKVQDGWLYTEDLVSMDEEGYLEFESRADDVIISSGYRIGPEEIEDCLTGHEAVVDAGVIGVPHDIRGEIPKAFVTLVDDATPTDSLKSELQEYVKSRLAKYEYPRELEFIETLPTTSSGKLRRVDLRKREGIADD</sequence>
<comment type="caution">
    <text evidence="7">The sequence shown here is derived from an EMBL/GenBank/DDBJ whole genome shotgun (WGS) entry which is preliminary data.</text>
</comment>
<dbReference type="InterPro" id="IPR000873">
    <property type="entry name" value="AMP-dep_synth/lig_dom"/>
</dbReference>
<evidence type="ECO:0000256" key="3">
    <source>
        <dbReference type="ARBA" id="ARBA00022741"/>
    </source>
</evidence>
<evidence type="ECO:0000259" key="6">
    <source>
        <dbReference type="Pfam" id="PF13193"/>
    </source>
</evidence>
<dbReference type="GO" id="GO:0005524">
    <property type="term" value="F:ATP binding"/>
    <property type="evidence" value="ECO:0007669"/>
    <property type="project" value="UniProtKB-KW"/>
</dbReference>
<dbReference type="Pfam" id="PF00501">
    <property type="entry name" value="AMP-binding"/>
    <property type="match status" value="1"/>
</dbReference>
<name>A0ABD5PK12_9EURY</name>
<dbReference type="GO" id="GO:0016878">
    <property type="term" value="F:acid-thiol ligase activity"/>
    <property type="evidence" value="ECO:0007669"/>
    <property type="project" value="UniProtKB-ARBA"/>
</dbReference>
<dbReference type="Gene3D" id="3.40.50.12780">
    <property type="entry name" value="N-terminal domain of ligase-like"/>
    <property type="match status" value="1"/>
</dbReference>
<dbReference type="PANTHER" id="PTHR43605">
    <property type="entry name" value="ACYL-COENZYME A SYNTHETASE"/>
    <property type="match status" value="1"/>
</dbReference>
<keyword evidence="2" id="KW-0436">Ligase</keyword>
<dbReference type="EMBL" id="JBHSFA010000001">
    <property type="protein sequence ID" value="MFC4540361.1"/>
    <property type="molecule type" value="Genomic_DNA"/>
</dbReference>
<evidence type="ECO:0000313" key="8">
    <source>
        <dbReference type="Proteomes" id="UP001595898"/>
    </source>
</evidence>
<keyword evidence="8" id="KW-1185">Reference proteome</keyword>
<dbReference type="PROSITE" id="PS00455">
    <property type="entry name" value="AMP_BINDING"/>
    <property type="match status" value="1"/>
</dbReference>
<evidence type="ECO:0000256" key="2">
    <source>
        <dbReference type="ARBA" id="ARBA00022598"/>
    </source>
</evidence>
<dbReference type="Gene3D" id="3.30.300.30">
    <property type="match status" value="1"/>
</dbReference>
<dbReference type="InterPro" id="IPR051087">
    <property type="entry name" value="Mitochondrial_ACSM"/>
</dbReference>
<comment type="similarity">
    <text evidence="1">Belongs to the ATP-dependent AMP-binding enzyme family.</text>
</comment>
<evidence type="ECO:0000256" key="1">
    <source>
        <dbReference type="ARBA" id="ARBA00006432"/>
    </source>
</evidence>
<organism evidence="7 8">
    <name type="scientific">Halosolutus amylolyticus</name>
    <dbReference type="NCBI Taxonomy" id="2932267"/>
    <lineage>
        <taxon>Archaea</taxon>
        <taxon>Methanobacteriati</taxon>
        <taxon>Methanobacteriota</taxon>
        <taxon>Stenosarchaea group</taxon>
        <taxon>Halobacteria</taxon>
        <taxon>Halobacteriales</taxon>
        <taxon>Natrialbaceae</taxon>
        <taxon>Halosolutus</taxon>
    </lineage>
</organism>
<gene>
    <name evidence="7" type="ORF">ACFO5R_00200</name>
</gene>
<dbReference type="AlphaFoldDB" id="A0ABD5PK12"/>
<dbReference type="Pfam" id="PF13193">
    <property type="entry name" value="AMP-binding_C"/>
    <property type="match status" value="1"/>
</dbReference>
<evidence type="ECO:0000259" key="5">
    <source>
        <dbReference type="Pfam" id="PF00501"/>
    </source>
</evidence>
<dbReference type="InterPro" id="IPR042099">
    <property type="entry name" value="ANL_N_sf"/>
</dbReference>
<dbReference type="FunFam" id="3.30.300.30:FF:000005">
    <property type="entry name" value="Acyl-coenzyme A synthetase ACSM5, mitochondrial"/>
    <property type="match status" value="1"/>
</dbReference>
<keyword evidence="4" id="KW-0067">ATP-binding</keyword>
<dbReference type="PANTHER" id="PTHR43605:SF10">
    <property type="entry name" value="ACYL-COA SYNTHETASE MEDIUM CHAIN FAMILY MEMBER 3"/>
    <property type="match status" value="1"/>
</dbReference>
<dbReference type="RefSeq" id="WP_250142407.1">
    <property type="nucleotide sequence ID" value="NZ_JALIQP010000007.1"/>
</dbReference>
<accession>A0ABD5PK12</accession>
<evidence type="ECO:0000256" key="4">
    <source>
        <dbReference type="ARBA" id="ARBA00022840"/>
    </source>
</evidence>
<feature type="domain" description="AMP-dependent synthetase/ligase" evidence="5">
    <location>
        <begin position="43"/>
        <end position="419"/>
    </location>
</feature>
<dbReference type="GO" id="GO:0016405">
    <property type="term" value="F:CoA-ligase activity"/>
    <property type="evidence" value="ECO:0007669"/>
    <property type="project" value="UniProtKB-ARBA"/>
</dbReference>
<dbReference type="Proteomes" id="UP001595898">
    <property type="component" value="Unassembled WGS sequence"/>
</dbReference>
<dbReference type="InterPro" id="IPR045851">
    <property type="entry name" value="AMP-bd_C_sf"/>
</dbReference>
<keyword evidence="3" id="KW-0547">Nucleotide-binding</keyword>
<protein>
    <submittedName>
        <fullName evidence="7">Acyl-CoA synthetase</fullName>
    </submittedName>
</protein>
<reference evidence="7 8" key="1">
    <citation type="journal article" date="2019" name="Int. J. Syst. Evol. Microbiol.">
        <title>The Global Catalogue of Microorganisms (GCM) 10K type strain sequencing project: providing services to taxonomists for standard genome sequencing and annotation.</title>
        <authorList>
            <consortium name="The Broad Institute Genomics Platform"/>
            <consortium name="The Broad Institute Genome Sequencing Center for Infectious Disease"/>
            <person name="Wu L."/>
            <person name="Ma J."/>
        </authorList>
    </citation>
    <scope>NUCLEOTIDE SEQUENCE [LARGE SCALE GENOMIC DNA]</scope>
    <source>
        <strain evidence="7 8">WLHS5</strain>
    </source>
</reference>
<proteinExistence type="inferred from homology"/>
<dbReference type="InterPro" id="IPR020845">
    <property type="entry name" value="AMP-binding_CS"/>
</dbReference>
<feature type="domain" description="AMP-binding enzyme C-terminal" evidence="6">
    <location>
        <begin position="469"/>
        <end position="547"/>
    </location>
</feature>
<dbReference type="SUPFAM" id="SSF56801">
    <property type="entry name" value="Acetyl-CoA synthetase-like"/>
    <property type="match status" value="1"/>
</dbReference>